<dbReference type="InterPro" id="IPR035648">
    <property type="entry name" value="srGAP1/2/3_SH3"/>
</dbReference>
<reference evidence="12" key="1">
    <citation type="submission" date="2023-07" db="EMBL/GenBank/DDBJ databases">
        <title>Chromosome-level Genome Assembly of Striped Snakehead (Channa striata).</title>
        <authorList>
            <person name="Liu H."/>
        </authorList>
    </citation>
    <scope>NUCLEOTIDE SEQUENCE</scope>
    <source>
        <strain evidence="12">Gz</strain>
        <tissue evidence="12">Muscle</tissue>
    </source>
</reference>
<dbReference type="SMART" id="SM00055">
    <property type="entry name" value="FCH"/>
    <property type="match status" value="1"/>
</dbReference>
<evidence type="ECO:0000256" key="2">
    <source>
        <dbReference type="ARBA" id="ARBA00022468"/>
    </source>
</evidence>
<evidence type="ECO:0000256" key="6">
    <source>
        <dbReference type="PROSITE-ProRule" id="PRU01077"/>
    </source>
</evidence>
<evidence type="ECO:0000256" key="8">
    <source>
        <dbReference type="SAM" id="MobiDB-lite"/>
    </source>
</evidence>
<dbReference type="AlphaFoldDB" id="A0AA88TCY8"/>
<keyword evidence="1 5" id="KW-0728">SH3 domain</keyword>
<evidence type="ECO:0000256" key="5">
    <source>
        <dbReference type="PROSITE-ProRule" id="PRU00192"/>
    </source>
</evidence>
<dbReference type="Pfam" id="PF00620">
    <property type="entry name" value="RhoGAP"/>
    <property type="match status" value="1"/>
</dbReference>
<evidence type="ECO:0000313" key="13">
    <source>
        <dbReference type="Proteomes" id="UP001187415"/>
    </source>
</evidence>
<feature type="region of interest" description="Disordered" evidence="8">
    <location>
        <begin position="786"/>
        <end position="904"/>
    </location>
</feature>
<dbReference type="CDD" id="cd11955">
    <property type="entry name" value="SH3_srGAP1-3"/>
    <property type="match status" value="1"/>
</dbReference>
<dbReference type="InterPro" id="IPR036028">
    <property type="entry name" value="SH3-like_dom_sf"/>
</dbReference>
<name>A0AA88TCY8_CHASR</name>
<evidence type="ECO:0000256" key="4">
    <source>
        <dbReference type="ARBA" id="ARBA00023054"/>
    </source>
</evidence>
<dbReference type="InterPro" id="IPR051627">
    <property type="entry name" value="SLIT-ROBO_RhoGAP"/>
</dbReference>
<feature type="compositionally biased region" description="Polar residues" evidence="8">
    <location>
        <begin position="845"/>
        <end position="856"/>
    </location>
</feature>
<dbReference type="SUPFAM" id="SSF103657">
    <property type="entry name" value="BAR/IMD domain-like"/>
    <property type="match status" value="1"/>
</dbReference>
<feature type="region of interest" description="Disordered" evidence="8">
    <location>
        <begin position="1016"/>
        <end position="1079"/>
    </location>
</feature>
<dbReference type="InterPro" id="IPR001452">
    <property type="entry name" value="SH3_domain"/>
</dbReference>
<proteinExistence type="predicted"/>
<evidence type="ECO:0008006" key="14">
    <source>
        <dbReference type="Google" id="ProtNLM"/>
    </source>
</evidence>
<feature type="compositionally biased region" description="Basic and acidic residues" evidence="8">
    <location>
        <begin position="895"/>
        <end position="904"/>
    </location>
</feature>
<dbReference type="FunFam" id="1.10.555.10:FF:000010">
    <property type="entry name" value="SLIT-ROBO Rho GTPase-activating protein 1 isoform 2"/>
    <property type="match status" value="1"/>
</dbReference>
<dbReference type="InterPro" id="IPR000198">
    <property type="entry name" value="RhoGAP_dom"/>
</dbReference>
<feature type="compositionally biased region" description="Polar residues" evidence="8">
    <location>
        <begin position="1056"/>
        <end position="1070"/>
    </location>
</feature>
<feature type="region of interest" description="Disordered" evidence="8">
    <location>
        <begin position="692"/>
        <end position="717"/>
    </location>
</feature>
<dbReference type="SUPFAM" id="SSF50044">
    <property type="entry name" value="SH3-domain"/>
    <property type="match status" value="1"/>
</dbReference>
<evidence type="ECO:0000313" key="12">
    <source>
        <dbReference type="EMBL" id="KAK2862160.1"/>
    </source>
</evidence>
<dbReference type="PROSITE" id="PS50002">
    <property type="entry name" value="SH3"/>
    <property type="match status" value="1"/>
</dbReference>
<dbReference type="InterPro" id="IPR031160">
    <property type="entry name" value="F_BAR_dom"/>
</dbReference>
<dbReference type="Pfam" id="PF00611">
    <property type="entry name" value="FCH"/>
    <property type="match status" value="1"/>
</dbReference>
<feature type="compositionally biased region" description="Pro residues" evidence="8">
    <location>
        <begin position="1019"/>
        <end position="1031"/>
    </location>
</feature>
<dbReference type="PROSITE" id="PS51741">
    <property type="entry name" value="F_BAR"/>
    <property type="match status" value="1"/>
</dbReference>
<feature type="domain" description="SH3" evidence="9">
    <location>
        <begin position="718"/>
        <end position="777"/>
    </location>
</feature>
<protein>
    <recommendedName>
        <fullName evidence="14">SLIT-ROBO Rho GTPase activating protein 3</fullName>
    </recommendedName>
</protein>
<dbReference type="CDD" id="cd04383">
    <property type="entry name" value="RhoGAP_srGAP"/>
    <property type="match status" value="1"/>
</dbReference>
<dbReference type="InterPro" id="IPR008936">
    <property type="entry name" value="Rho_GTPase_activation_prot"/>
</dbReference>
<dbReference type="GO" id="GO:0007165">
    <property type="term" value="P:signal transduction"/>
    <property type="evidence" value="ECO:0007669"/>
    <property type="project" value="InterPro"/>
</dbReference>
<keyword evidence="13" id="KW-1185">Reference proteome</keyword>
<dbReference type="Gene3D" id="2.30.30.40">
    <property type="entry name" value="SH3 Domains"/>
    <property type="match status" value="1"/>
</dbReference>
<feature type="coiled-coil region" evidence="7">
    <location>
        <begin position="359"/>
        <end position="386"/>
    </location>
</feature>
<dbReference type="SMART" id="SM00324">
    <property type="entry name" value="RhoGAP"/>
    <property type="match status" value="1"/>
</dbReference>
<dbReference type="PROSITE" id="PS50238">
    <property type="entry name" value="RHOGAP"/>
    <property type="match status" value="1"/>
</dbReference>
<evidence type="ECO:0000256" key="3">
    <source>
        <dbReference type="ARBA" id="ARBA00022553"/>
    </source>
</evidence>
<keyword evidence="4 6" id="KW-0175">Coiled coil</keyword>
<dbReference type="FunFam" id="2.30.30.40:FF:000005">
    <property type="entry name" value="SLIT-ROBO Rho GTPase-activating protein 1 isoform 2"/>
    <property type="match status" value="1"/>
</dbReference>
<dbReference type="SUPFAM" id="SSF48350">
    <property type="entry name" value="GTPase activation domain, GAP"/>
    <property type="match status" value="1"/>
</dbReference>
<dbReference type="PANTHER" id="PTHR14166">
    <property type="entry name" value="SLIT-ROBO RHO GTPASE ACTIVATING PROTEIN"/>
    <property type="match status" value="1"/>
</dbReference>
<dbReference type="FunFam" id="1.20.1270.60:FF:000020">
    <property type="entry name" value="SLIT-ROBO Rho GTPase activating protein 3"/>
    <property type="match status" value="1"/>
</dbReference>
<evidence type="ECO:0000259" key="10">
    <source>
        <dbReference type="PROSITE" id="PS50238"/>
    </source>
</evidence>
<feature type="domain" description="F-BAR" evidence="11">
    <location>
        <begin position="18"/>
        <end position="314"/>
    </location>
</feature>
<accession>A0AA88TCY8</accession>
<evidence type="ECO:0000256" key="1">
    <source>
        <dbReference type="ARBA" id="ARBA00022443"/>
    </source>
</evidence>
<dbReference type="Gene3D" id="1.10.555.10">
    <property type="entry name" value="Rho GTPase activation protein"/>
    <property type="match status" value="1"/>
</dbReference>
<comment type="caution">
    <text evidence="12">The sequence shown here is derived from an EMBL/GenBank/DDBJ whole genome shotgun (WGS) entry which is preliminary data.</text>
</comment>
<feature type="compositionally biased region" description="Basic and acidic residues" evidence="8">
    <location>
        <begin position="874"/>
        <end position="883"/>
    </location>
</feature>
<dbReference type="InterPro" id="IPR027267">
    <property type="entry name" value="AH/BAR_dom_sf"/>
</dbReference>
<feature type="domain" description="Rho-GAP" evidence="10">
    <location>
        <begin position="486"/>
        <end position="670"/>
    </location>
</feature>
<sequence length="1079" mass="122269">MSSTRFKKDKEIIADYETQVKEIRNQLVEQFKCLEQQSESRIQLLQDLQEFFRRKAEIELEYSRSLEKLAERFSSKIRSSREHQQFKKDQHLLSTVNCWYLVLNQTRRESRDHATLSDIYTNNVIVRLAQISEDVIRLFKKSKEIGIQMHEELVKVTNELYTVMKTYHMYHTESISAESKLKDAEKQEEKQFIKSGDLNVNLLRHEDRQPRRSSVRKIEKMKEKRQAKYSENKLKCTKARNDYLLNLAATNAVVAKYYIHDVSDMIDCCDLGYHASLARTLRTYLSAEYNLETSRHEGLDIIENAVDNLDSRSDKHKIMDMHNQVFCPPMRFEYLPHMGDEVCQVSAQQPVQTELLMRYHQLQSRLATLKIENEEVRKTLDATMQTLQDMLTVEDFDVSDAFQHSRSTESIKSVASESYMSKLNIAKRRANQQETEMFYFSKFKEYLNGSNLIIKLQAKHDLLKQTLGEGERAECGTTRGRRNARTRIQDSGQPIPLVVESCVRYINLYGLQQQGIFRVPGSQVEVNDIKNSFERGEDPLIDDQNEHDINSVAGVLKLYFRGLENPLFPKERFLDFISTIKLESGAERAHHIQQIVVTLPRTVIIVMRYLFAFLNHLSQYSDENMMDPYNLAICFGPTLMPIPDGQDPVACQAHVNEVIKTIIIHNEVIFPSQRELDGPMYEKCMTGGEEYCDSPHSEPGTIDEADNGTEPHTSDEEVEQIEAIAKFDYVGRSPRELSFKKGASLLLYHRASEDWWEGRHNGVDGLIPHQYIVVQDLDDAFSDNLSQKADSEASSGPLLDDKGSSKNDVLSPCEQSPDYNFGGGIGRVRLRSDGAAIPRRRSGPDTHSPTRVTDSLPQAAACPSSPHKMSLTKTRMESPEKRRLGTFGSAGSIYPDRKAYPEGHPLRPVPGATRHSSLGDHKSLETEALAEDIDKTMTTALHELRELERQNTVKQAPDVVLDTLEPMKNPASSEPGSPLHTIMIRDPDAAMRRNSSSTSEMMTTFKPALSARLVGAQLRPPPVRPMRPPPTQHRSSSSSSSGVGSPAVTPTEKMFPSNNPAAGSSLNASSDAGDKSGTM</sequence>
<evidence type="ECO:0000256" key="7">
    <source>
        <dbReference type="SAM" id="Coils"/>
    </source>
</evidence>
<dbReference type="InterPro" id="IPR001060">
    <property type="entry name" value="FCH_dom"/>
</dbReference>
<dbReference type="Pfam" id="PF00018">
    <property type="entry name" value="SH3_1"/>
    <property type="match status" value="1"/>
</dbReference>
<evidence type="ECO:0000259" key="9">
    <source>
        <dbReference type="PROSITE" id="PS50002"/>
    </source>
</evidence>
<organism evidence="12 13">
    <name type="scientific">Channa striata</name>
    <name type="common">Snakehead murrel</name>
    <name type="synonym">Ophicephalus striatus</name>
    <dbReference type="NCBI Taxonomy" id="64152"/>
    <lineage>
        <taxon>Eukaryota</taxon>
        <taxon>Metazoa</taxon>
        <taxon>Chordata</taxon>
        <taxon>Craniata</taxon>
        <taxon>Vertebrata</taxon>
        <taxon>Euteleostomi</taxon>
        <taxon>Actinopterygii</taxon>
        <taxon>Neopterygii</taxon>
        <taxon>Teleostei</taxon>
        <taxon>Neoteleostei</taxon>
        <taxon>Acanthomorphata</taxon>
        <taxon>Anabantaria</taxon>
        <taxon>Anabantiformes</taxon>
        <taxon>Channoidei</taxon>
        <taxon>Channidae</taxon>
        <taxon>Channa</taxon>
    </lineage>
</organism>
<keyword evidence="3" id="KW-0597">Phosphoprotein</keyword>
<gene>
    <name evidence="12" type="ORF">Q5P01_001693</name>
</gene>
<dbReference type="SMART" id="SM00326">
    <property type="entry name" value="SH3"/>
    <property type="match status" value="1"/>
</dbReference>
<dbReference type="Proteomes" id="UP001187415">
    <property type="component" value="Unassembled WGS sequence"/>
</dbReference>
<dbReference type="GO" id="GO:0005096">
    <property type="term" value="F:GTPase activator activity"/>
    <property type="evidence" value="ECO:0007669"/>
    <property type="project" value="UniProtKB-KW"/>
</dbReference>
<keyword evidence="2" id="KW-0343">GTPase activation</keyword>
<evidence type="ECO:0000259" key="11">
    <source>
        <dbReference type="PROSITE" id="PS51741"/>
    </source>
</evidence>
<dbReference type="EMBL" id="JAUPFM010000001">
    <property type="protein sequence ID" value="KAK2862160.1"/>
    <property type="molecule type" value="Genomic_DNA"/>
</dbReference>
<dbReference type="Gene3D" id="1.20.1270.60">
    <property type="entry name" value="Arfaptin homology (AH) domain/BAR domain"/>
    <property type="match status" value="1"/>
</dbReference>